<sequence length="124" mass="14262">MGSIGENIKVYREQRNMTKQELALKVRVGTGTIEKYENGEQTPDVQTILKISTVLDIPASELMEQENTESTFGIDSEIESLIKEIGIKRSKLILRKAKEFSEEDFLRVMQMLYEIKYNDENNLG</sequence>
<dbReference type="PANTHER" id="PTHR46558">
    <property type="entry name" value="TRACRIPTIONAL REGULATORY PROTEIN-RELATED-RELATED"/>
    <property type="match status" value="1"/>
</dbReference>
<organism evidence="3 4">
    <name type="scientific">Litchfieldia luteola</name>
    <dbReference type="NCBI Taxonomy" id="682179"/>
    <lineage>
        <taxon>Bacteria</taxon>
        <taxon>Bacillati</taxon>
        <taxon>Bacillota</taxon>
        <taxon>Bacilli</taxon>
        <taxon>Bacillales</taxon>
        <taxon>Bacillaceae</taxon>
        <taxon>Litchfieldia</taxon>
    </lineage>
</organism>
<dbReference type="PANTHER" id="PTHR46558:SF4">
    <property type="entry name" value="DNA-BIDING PHAGE PROTEIN"/>
    <property type="match status" value="1"/>
</dbReference>
<dbReference type="Proteomes" id="UP001516662">
    <property type="component" value="Unassembled WGS sequence"/>
</dbReference>
<gene>
    <name evidence="3" type="ORF">IMZ08_05245</name>
</gene>
<proteinExistence type="predicted"/>
<keyword evidence="4" id="KW-1185">Reference proteome</keyword>
<evidence type="ECO:0000313" key="4">
    <source>
        <dbReference type="Proteomes" id="UP001516662"/>
    </source>
</evidence>
<evidence type="ECO:0000259" key="2">
    <source>
        <dbReference type="PROSITE" id="PS50943"/>
    </source>
</evidence>
<comment type="caution">
    <text evidence="3">The sequence shown here is derived from an EMBL/GenBank/DDBJ whole genome shotgun (WGS) entry which is preliminary data.</text>
</comment>
<protein>
    <submittedName>
        <fullName evidence="3">Helix-turn-helix transcriptional regulator</fullName>
    </submittedName>
</protein>
<dbReference type="SUPFAM" id="SSF47413">
    <property type="entry name" value="lambda repressor-like DNA-binding domains"/>
    <property type="match status" value="1"/>
</dbReference>
<dbReference type="Gene3D" id="1.10.260.40">
    <property type="entry name" value="lambda repressor-like DNA-binding domains"/>
    <property type="match status" value="1"/>
</dbReference>
<keyword evidence="1" id="KW-0238">DNA-binding</keyword>
<feature type="domain" description="HTH cro/C1-type" evidence="2">
    <location>
        <begin position="8"/>
        <end position="62"/>
    </location>
</feature>
<evidence type="ECO:0000313" key="3">
    <source>
        <dbReference type="EMBL" id="MBE4907469.1"/>
    </source>
</evidence>
<dbReference type="EMBL" id="JADCLJ010000009">
    <property type="protein sequence ID" value="MBE4907469.1"/>
    <property type="molecule type" value="Genomic_DNA"/>
</dbReference>
<evidence type="ECO:0000256" key="1">
    <source>
        <dbReference type="ARBA" id="ARBA00023125"/>
    </source>
</evidence>
<dbReference type="Pfam" id="PF01381">
    <property type="entry name" value="HTH_3"/>
    <property type="match status" value="1"/>
</dbReference>
<dbReference type="InterPro" id="IPR010982">
    <property type="entry name" value="Lambda_DNA-bd_dom_sf"/>
</dbReference>
<dbReference type="SMART" id="SM00530">
    <property type="entry name" value="HTH_XRE"/>
    <property type="match status" value="1"/>
</dbReference>
<dbReference type="RefSeq" id="WP_193534945.1">
    <property type="nucleotide sequence ID" value="NZ_JADCLJ010000009.1"/>
</dbReference>
<dbReference type="PROSITE" id="PS50943">
    <property type="entry name" value="HTH_CROC1"/>
    <property type="match status" value="1"/>
</dbReference>
<name>A0ABR9QGV8_9BACI</name>
<reference evidence="3 4" key="1">
    <citation type="submission" date="2020-10" db="EMBL/GenBank/DDBJ databases">
        <title>Bacillus sp. HD4P25, an endophyte from a halophyte.</title>
        <authorList>
            <person name="Sun J.-Q."/>
        </authorList>
    </citation>
    <scope>NUCLEOTIDE SEQUENCE [LARGE SCALE GENOMIC DNA]</scope>
    <source>
        <strain evidence="3 4">YIM 93174</strain>
    </source>
</reference>
<dbReference type="InterPro" id="IPR001387">
    <property type="entry name" value="Cro/C1-type_HTH"/>
</dbReference>
<dbReference type="CDD" id="cd00093">
    <property type="entry name" value="HTH_XRE"/>
    <property type="match status" value="1"/>
</dbReference>
<accession>A0ABR9QGV8</accession>